<proteinExistence type="predicted"/>
<dbReference type="GO" id="GO:0097266">
    <property type="term" value="F:phenylacetyl-CoA 1,2-epoxidase activity"/>
    <property type="evidence" value="ECO:0007669"/>
    <property type="project" value="UniProtKB-EC"/>
</dbReference>
<dbReference type="RefSeq" id="WP_252113144.1">
    <property type="nucleotide sequence ID" value="NZ_JAMSHT010000001.1"/>
</dbReference>
<dbReference type="AlphaFoldDB" id="A0A9X2EGU1"/>
<dbReference type="Pfam" id="PF05138">
    <property type="entry name" value="PaaA_PaaC"/>
    <property type="match status" value="1"/>
</dbReference>
<keyword evidence="1" id="KW-0560">Oxidoreductase</keyword>
<organism evidence="1 2">
    <name type="scientific">Sphingomicrobium sediminis</name>
    <dbReference type="NCBI Taxonomy" id="2950949"/>
    <lineage>
        <taxon>Bacteria</taxon>
        <taxon>Pseudomonadati</taxon>
        <taxon>Pseudomonadota</taxon>
        <taxon>Alphaproteobacteria</taxon>
        <taxon>Sphingomonadales</taxon>
        <taxon>Sphingomonadaceae</taxon>
        <taxon>Sphingomicrobium</taxon>
    </lineage>
</organism>
<dbReference type="PANTHER" id="PTHR30458">
    <property type="entry name" value="PHENYLACETIC ACID DEGRADATION PROTEIN PAA"/>
    <property type="match status" value="1"/>
</dbReference>
<dbReference type="InterPro" id="IPR012347">
    <property type="entry name" value="Ferritin-like"/>
</dbReference>
<dbReference type="Gene3D" id="1.20.1260.10">
    <property type="match status" value="1"/>
</dbReference>
<keyword evidence="2" id="KW-1185">Reference proteome</keyword>
<dbReference type="GO" id="GO:0005829">
    <property type="term" value="C:cytosol"/>
    <property type="evidence" value="ECO:0007669"/>
    <property type="project" value="TreeGrafter"/>
</dbReference>
<dbReference type="InterPro" id="IPR007814">
    <property type="entry name" value="PaaA_PaaC"/>
</dbReference>
<gene>
    <name evidence="1" type="primary">paaA</name>
    <name evidence="1" type="ORF">NDO55_05330</name>
</gene>
<name>A0A9X2EGU1_9SPHN</name>
<dbReference type="InterPro" id="IPR009078">
    <property type="entry name" value="Ferritin-like_SF"/>
</dbReference>
<dbReference type="EMBL" id="JAMSHT010000001">
    <property type="protein sequence ID" value="MCM8557240.1"/>
    <property type="molecule type" value="Genomic_DNA"/>
</dbReference>
<dbReference type="InterPro" id="IPR052703">
    <property type="entry name" value="Aromatic_CoA_ox/epox"/>
</dbReference>
<dbReference type="FunFam" id="1.20.1260.10:FF:000010">
    <property type="entry name" value="1,2-phenylacetyl-CoA epoxidase subunit A"/>
    <property type="match status" value="1"/>
</dbReference>
<accession>A0A9X2EGU1</accession>
<reference evidence="1" key="1">
    <citation type="submission" date="2022-06" db="EMBL/GenBank/DDBJ databases">
        <title>Sphingomicrobium sedimins sp. nov., a marine bacterium isolated from tidal flat.</title>
        <authorList>
            <person name="Kim C.-H."/>
            <person name="Yoo Y."/>
            <person name="Kim J.-J."/>
        </authorList>
    </citation>
    <scope>NUCLEOTIDE SEQUENCE</scope>
    <source>
        <strain evidence="1">GRR-S6-50</strain>
    </source>
</reference>
<evidence type="ECO:0000313" key="2">
    <source>
        <dbReference type="Proteomes" id="UP001155128"/>
    </source>
</evidence>
<protein>
    <submittedName>
        <fullName evidence="1">1,2-phenylacetyl-CoA epoxidase subunit A</fullName>
        <ecNumber evidence="1">1.14.13.149</ecNumber>
    </submittedName>
</protein>
<dbReference type="EC" id="1.14.13.149" evidence="1"/>
<dbReference type="SUPFAM" id="SSF47240">
    <property type="entry name" value="Ferritin-like"/>
    <property type="match status" value="1"/>
</dbReference>
<evidence type="ECO:0000313" key="1">
    <source>
        <dbReference type="EMBL" id="MCM8557240.1"/>
    </source>
</evidence>
<dbReference type="PANTHER" id="PTHR30458:SF2">
    <property type="entry name" value="1,2-PHENYLACETYL-COA EPOXIDASE, SUBUNIT A"/>
    <property type="match status" value="1"/>
</dbReference>
<comment type="caution">
    <text evidence="1">The sequence shown here is derived from an EMBL/GenBank/DDBJ whole genome shotgun (WGS) entry which is preliminary data.</text>
</comment>
<dbReference type="Proteomes" id="UP001155128">
    <property type="component" value="Unassembled WGS sequence"/>
</dbReference>
<dbReference type="InterPro" id="IPR011881">
    <property type="entry name" value="PaaA"/>
</dbReference>
<dbReference type="NCBIfam" id="TIGR02156">
    <property type="entry name" value="PA_CoA_Oxy1"/>
    <property type="match status" value="1"/>
</dbReference>
<sequence>MYTTELDKQKEPPKGAKVTAIGEAEPQELIDAFEARVAADEFIEPKDWMPEAYRKTLVRQISQHAHSEIVGMLPEGNWITRAPSLRRKAILLAKVQDEAGHGLYLYCAAETLGTSREEMIEALHSGKAKYSTIFNYPTLTWADIAAIGWLVDGAAIMNQVPLQRTSYGPYARAMVRVCKEESFHQRQGYEAMLALTNGTEEQKRMAQDALNRWWWPSLMMFGPPDDKSPNTERSMRWRIKRETNDELRQKFVDITVPQAEFAGLTVPDPDLAWNEDKNGYDFGEVDWEEFYAVVRGEGPVAKERMKARREAWESQAWVRAAADAHQAKRAAKQVA</sequence>
<dbReference type="GO" id="GO:0010124">
    <property type="term" value="P:phenylacetate catabolic process"/>
    <property type="evidence" value="ECO:0007669"/>
    <property type="project" value="InterPro"/>
</dbReference>